<dbReference type="InterPro" id="IPR015424">
    <property type="entry name" value="PyrdxlP-dep_Trfase"/>
</dbReference>
<dbReference type="CDD" id="cd00610">
    <property type="entry name" value="OAT_like"/>
    <property type="match status" value="1"/>
</dbReference>
<dbReference type="GO" id="GO:0008483">
    <property type="term" value="F:transaminase activity"/>
    <property type="evidence" value="ECO:0007669"/>
    <property type="project" value="UniProtKB-KW"/>
</dbReference>
<keyword evidence="9" id="KW-0808">Transferase</keyword>
<evidence type="ECO:0000256" key="5">
    <source>
        <dbReference type="ARBA" id="ARBA00022898"/>
    </source>
</evidence>
<dbReference type="PANTHER" id="PTHR43713">
    <property type="entry name" value="GLUTAMATE-1-SEMIALDEHYDE 2,1-AMINOMUTASE"/>
    <property type="match status" value="1"/>
</dbReference>
<dbReference type="Pfam" id="PF00202">
    <property type="entry name" value="Aminotran_3"/>
    <property type="match status" value="1"/>
</dbReference>
<dbReference type="InterPro" id="IPR005814">
    <property type="entry name" value="Aminotrans_3"/>
</dbReference>
<comment type="pathway">
    <text evidence="2">Porphyrin-containing compound metabolism; protoporphyrin-IX biosynthesis; 5-aminolevulinate from L-glutamyl-tRNA(Glu): step 2/2.</text>
</comment>
<dbReference type="EMBL" id="WJJP01000367">
    <property type="protein sequence ID" value="MBD3325171.1"/>
    <property type="molecule type" value="Genomic_DNA"/>
</dbReference>
<dbReference type="NCBIfam" id="NF000818">
    <property type="entry name" value="PRK00062.1"/>
    <property type="match status" value="1"/>
</dbReference>
<keyword evidence="9" id="KW-0032">Aminotransferase</keyword>
<evidence type="ECO:0000256" key="8">
    <source>
        <dbReference type="RuleBase" id="RU003560"/>
    </source>
</evidence>
<sequence length="433" mass="47484">MNTDLFECASQYLVGGVSSSIRLNPVLGFPFYVSRGDGARLYDRDGREFLDLNMSYGASLLGHNHPRIIQAIQRALEMGIICANETEYHSQLAKKIVDLTPCADLVRFTCSGTEATMHCIRLAREFTGKDKILKFEGHFHGYHDYVDYSVHPPLELAGPAEQPATYIESGGVPAGMKDYVLVVPFNDLDRFEATLKAHKDEIAAVILEPVNYNSGCIVPYPGYLEALRTLTQEHDVLLIFDEVLSAFRMGASSAQGYFDVTPDLCTLGKAVGGGGAPLSVFAGKREIMQHLRPLGNAQHSGTYNGHLVAVMAGLAALEEIASEGFYDHIFALADRLYSGLTDIFTASSLPIRVQGLGARFGLYFGIDEEVTDYRIAAKNDHELAAKFHKAVHDQGVYMVPFSHHGFSAAHTLQDIEDALQKIAAAVTRMETMQ</sequence>
<reference evidence="9" key="1">
    <citation type="submission" date="2019-11" db="EMBL/GenBank/DDBJ databases">
        <title>Microbial mats filling the niche in hypersaline microbial mats.</title>
        <authorList>
            <person name="Wong H.L."/>
            <person name="Macleod F.I."/>
            <person name="White R.A. III"/>
            <person name="Burns B.P."/>
        </authorList>
    </citation>
    <scope>NUCLEOTIDE SEQUENCE</scope>
    <source>
        <strain evidence="9">Rbin_158</strain>
    </source>
</reference>
<evidence type="ECO:0000256" key="2">
    <source>
        <dbReference type="ARBA" id="ARBA00004819"/>
    </source>
</evidence>
<keyword evidence="6" id="KW-0413">Isomerase</keyword>
<evidence type="ECO:0000256" key="6">
    <source>
        <dbReference type="ARBA" id="ARBA00023235"/>
    </source>
</evidence>
<keyword evidence="5 8" id="KW-0663">Pyridoxal phosphate</keyword>
<dbReference type="GO" id="GO:0030170">
    <property type="term" value="F:pyridoxal phosphate binding"/>
    <property type="evidence" value="ECO:0007669"/>
    <property type="project" value="InterPro"/>
</dbReference>
<dbReference type="PANTHER" id="PTHR43713:SF3">
    <property type="entry name" value="GLUTAMATE-1-SEMIALDEHYDE 2,1-AMINOMUTASE 1, CHLOROPLASTIC-RELATED"/>
    <property type="match status" value="1"/>
</dbReference>
<protein>
    <recommendedName>
        <fullName evidence="4">glutamate-1-semialdehyde 2,1-aminomutase</fullName>
        <ecNumber evidence="4">5.4.3.8</ecNumber>
    </recommendedName>
</protein>
<organism evidence="9 10">
    <name type="scientific">candidate division KSB3 bacterium</name>
    <dbReference type="NCBI Taxonomy" id="2044937"/>
    <lineage>
        <taxon>Bacteria</taxon>
        <taxon>candidate division KSB3</taxon>
    </lineage>
</organism>
<dbReference type="EC" id="5.4.3.8" evidence="4"/>
<evidence type="ECO:0000256" key="4">
    <source>
        <dbReference type="ARBA" id="ARBA00012143"/>
    </source>
</evidence>
<keyword evidence="7" id="KW-0627">Porphyrin biosynthesis</keyword>
<dbReference type="InterPro" id="IPR015421">
    <property type="entry name" value="PyrdxlP-dep_Trfase_major"/>
</dbReference>
<evidence type="ECO:0000313" key="9">
    <source>
        <dbReference type="EMBL" id="MBD3325171.1"/>
    </source>
</evidence>
<dbReference type="Gene3D" id="3.40.640.10">
    <property type="entry name" value="Type I PLP-dependent aspartate aminotransferase-like (Major domain)"/>
    <property type="match status" value="1"/>
</dbReference>
<gene>
    <name evidence="9" type="ORF">GF339_11345</name>
</gene>
<dbReference type="Proteomes" id="UP000649604">
    <property type="component" value="Unassembled WGS sequence"/>
</dbReference>
<evidence type="ECO:0000313" key="10">
    <source>
        <dbReference type="Proteomes" id="UP000649604"/>
    </source>
</evidence>
<dbReference type="GO" id="GO:0006779">
    <property type="term" value="P:porphyrin-containing compound biosynthetic process"/>
    <property type="evidence" value="ECO:0007669"/>
    <property type="project" value="UniProtKB-KW"/>
</dbReference>
<proteinExistence type="inferred from homology"/>
<comment type="caution">
    <text evidence="9">The sequence shown here is derived from an EMBL/GenBank/DDBJ whole genome shotgun (WGS) entry which is preliminary data.</text>
</comment>
<dbReference type="GO" id="GO:0042286">
    <property type="term" value="F:glutamate-1-semialdehyde 2,1-aminomutase activity"/>
    <property type="evidence" value="ECO:0007669"/>
    <property type="project" value="UniProtKB-EC"/>
</dbReference>
<dbReference type="Gene3D" id="3.90.1150.10">
    <property type="entry name" value="Aspartate Aminotransferase, domain 1"/>
    <property type="match status" value="1"/>
</dbReference>
<evidence type="ECO:0000256" key="7">
    <source>
        <dbReference type="ARBA" id="ARBA00023244"/>
    </source>
</evidence>
<dbReference type="InterPro" id="IPR015422">
    <property type="entry name" value="PyrdxlP-dep_Trfase_small"/>
</dbReference>
<dbReference type="FunFam" id="3.40.640.10:FF:000021">
    <property type="entry name" value="Glutamate-1-semialdehyde 2,1-aminomutase"/>
    <property type="match status" value="1"/>
</dbReference>
<evidence type="ECO:0000256" key="1">
    <source>
        <dbReference type="ARBA" id="ARBA00001933"/>
    </source>
</evidence>
<accession>A0A9D5Q6R0</accession>
<comment type="similarity">
    <text evidence="3">Belongs to the class-III pyridoxal-phosphate-dependent aminotransferase family. HemL subfamily.</text>
</comment>
<evidence type="ECO:0000256" key="3">
    <source>
        <dbReference type="ARBA" id="ARBA00008981"/>
    </source>
</evidence>
<dbReference type="SUPFAM" id="SSF53383">
    <property type="entry name" value="PLP-dependent transferases"/>
    <property type="match status" value="1"/>
</dbReference>
<name>A0A9D5Q6R0_9BACT</name>
<comment type="cofactor">
    <cofactor evidence="1">
        <name>pyridoxal 5'-phosphate</name>
        <dbReference type="ChEBI" id="CHEBI:597326"/>
    </cofactor>
</comment>
<dbReference type="AlphaFoldDB" id="A0A9D5Q6R0"/>